<protein>
    <submittedName>
        <fullName evidence="1">Uncharacterized protein</fullName>
    </submittedName>
</protein>
<keyword evidence="2" id="KW-1185">Reference proteome</keyword>
<dbReference type="Proteomes" id="UP000266723">
    <property type="component" value="Unassembled WGS sequence"/>
</dbReference>
<comment type="caution">
    <text evidence="1">The sequence shown here is derived from an EMBL/GenBank/DDBJ whole genome shotgun (WGS) entry which is preliminary data.</text>
</comment>
<name>A0ABQ7ETK3_BRACR</name>
<organism evidence="1 2">
    <name type="scientific">Brassica cretica</name>
    <name type="common">Mustard</name>
    <dbReference type="NCBI Taxonomy" id="69181"/>
    <lineage>
        <taxon>Eukaryota</taxon>
        <taxon>Viridiplantae</taxon>
        <taxon>Streptophyta</taxon>
        <taxon>Embryophyta</taxon>
        <taxon>Tracheophyta</taxon>
        <taxon>Spermatophyta</taxon>
        <taxon>Magnoliopsida</taxon>
        <taxon>eudicotyledons</taxon>
        <taxon>Gunneridae</taxon>
        <taxon>Pentapetalae</taxon>
        <taxon>rosids</taxon>
        <taxon>malvids</taxon>
        <taxon>Brassicales</taxon>
        <taxon>Brassicaceae</taxon>
        <taxon>Brassiceae</taxon>
        <taxon>Brassica</taxon>
    </lineage>
</organism>
<proteinExistence type="predicted"/>
<reference evidence="1 2" key="1">
    <citation type="journal article" date="2020" name="BMC Genomics">
        <title>Intraspecific diversification of the crop wild relative Brassica cretica Lam. using demographic model selection.</title>
        <authorList>
            <person name="Kioukis A."/>
            <person name="Michalopoulou V.A."/>
            <person name="Briers L."/>
            <person name="Pirintsos S."/>
            <person name="Studholme D.J."/>
            <person name="Pavlidis P."/>
            <person name="Sarris P.F."/>
        </authorList>
    </citation>
    <scope>NUCLEOTIDE SEQUENCE [LARGE SCALE GENOMIC DNA]</scope>
    <source>
        <strain evidence="2">cv. PFS-1207/04</strain>
    </source>
</reference>
<sequence>MVDLGCFAHLVPLLLDNYELTPKLLNLQKDPPESASKLPIVHLRPCQMQLSSHIDRLVRLRSSTSSDLAEELVNVAGSGRRTHRRRQIWQENSSASSDLAEKLISIVGFGRRTHSRRQIWPENSSASSDLAGELISIVGSGRRTRQRRRIWPENS</sequence>
<dbReference type="EMBL" id="QGKV02000297">
    <property type="protein sequence ID" value="KAF3606884.1"/>
    <property type="molecule type" value="Genomic_DNA"/>
</dbReference>
<evidence type="ECO:0000313" key="2">
    <source>
        <dbReference type="Proteomes" id="UP000266723"/>
    </source>
</evidence>
<accession>A0ABQ7ETK3</accession>
<gene>
    <name evidence="1" type="ORF">DY000_02049447</name>
</gene>
<evidence type="ECO:0000313" key="1">
    <source>
        <dbReference type="EMBL" id="KAF3606884.1"/>
    </source>
</evidence>